<keyword evidence="4" id="KW-1185">Reference proteome</keyword>
<evidence type="ECO:0000259" key="2">
    <source>
        <dbReference type="Pfam" id="PF12697"/>
    </source>
</evidence>
<comment type="caution">
    <text evidence="3">The sequence shown here is derived from an EMBL/GenBank/DDBJ whole genome shotgun (WGS) entry which is preliminary data.</text>
</comment>
<proteinExistence type="inferred from homology"/>
<protein>
    <submittedName>
        <fullName evidence="3">Alpha/beta hydrolase</fullName>
    </submittedName>
</protein>
<dbReference type="InParanoid" id="A0A545AHZ2"/>
<gene>
    <name evidence="3" type="ORF">FL583_32750</name>
</gene>
<dbReference type="OrthoDB" id="8680283at2"/>
<dbReference type="InterPro" id="IPR029058">
    <property type="entry name" value="AB_hydrolase_fold"/>
</dbReference>
<reference evidence="3 4" key="1">
    <citation type="submission" date="2019-07" db="EMBL/GenBank/DDBJ databases">
        <title>Cryptosporangium phraense sp. nov., isolated from plant litter.</title>
        <authorList>
            <person name="Suriyachadkun C."/>
        </authorList>
    </citation>
    <scope>NUCLEOTIDE SEQUENCE [LARGE SCALE GENOMIC DNA]</scope>
    <source>
        <strain evidence="3 4">A-T 5661</strain>
    </source>
</reference>
<dbReference type="EMBL" id="VIRS01000033">
    <property type="protein sequence ID" value="TQS40880.1"/>
    <property type="molecule type" value="Genomic_DNA"/>
</dbReference>
<sequence length="265" mass="28943">MSILTRNNVSLTGREGGPAMVFAHGFGCDQSMWRYLMPAFSDRYRIVAFDYVGHGKSELAAYDADRYSSLSGYARDVLDVLEELDLNDVVFVGHSVSSMIGGLASIEQPDRFKSLVMIGPSPRYLDDDSTGYVGGFREEDLTGLLDSMESNYLGWSSSMAPVIMGNGDRPELGEELTNSFCRTDPAIAQQFARVTFLGDNRGDLAKMPVRSLVLQCTADVIAPEVVGEYVHEHLPESEYVLLSATGHCPHLSAPAETISAMQGFC</sequence>
<evidence type="ECO:0000256" key="1">
    <source>
        <dbReference type="ARBA" id="ARBA00008645"/>
    </source>
</evidence>
<dbReference type="Pfam" id="PF12697">
    <property type="entry name" value="Abhydrolase_6"/>
    <property type="match status" value="1"/>
</dbReference>
<dbReference type="AlphaFoldDB" id="A0A545AHZ2"/>
<dbReference type="SUPFAM" id="SSF53474">
    <property type="entry name" value="alpha/beta-Hydrolases"/>
    <property type="match status" value="1"/>
</dbReference>
<evidence type="ECO:0000313" key="3">
    <source>
        <dbReference type="EMBL" id="TQS40880.1"/>
    </source>
</evidence>
<dbReference type="InterPro" id="IPR000073">
    <property type="entry name" value="AB_hydrolase_1"/>
</dbReference>
<comment type="similarity">
    <text evidence="1">Belongs to the AB hydrolase superfamily.</text>
</comment>
<dbReference type="GO" id="GO:0016787">
    <property type="term" value="F:hydrolase activity"/>
    <property type="evidence" value="ECO:0007669"/>
    <property type="project" value="UniProtKB-KW"/>
</dbReference>
<feature type="domain" description="AB hydrolase-1" evidence="2">
    <location>
        <begin position="20"/>
        <end position="258"/>
    </location>
</feature>
<organism evidence="3 4">
    <name type="scientific">Cryptosporangium phraense</name>
    <dbReference type="NCBI Taxonomy" id="2593070"/>
    <lineage>
        <taxon>Bacteria</taxon>
        <taxon>Bacillati</taxon>
        <taxon>Actinomycetota</taxon>
        <taxon>Actinomycetes</taxon>
        <taxon>Cryptosporangiales</taxon>
        <taxon>Cryptosporangiaceae</taxon>
        <taxon>Cryptosporangium</taxon>
    </lineage>
</organism>
<dbReference type="RefSeq" id="WP_142708777.1">
    <property type="nucleotide sequence ID" value="NZ_VIRS01000033.1"/>
</dbReference>
<keyword evidence="3" id="KW-0378">Hydrolase</keyword>
<accession>A0A545AHZ2</accession>
<dbReference type="Gene3D" id="3.40.50.1820">
    <property type="entry name" value="alpha/beta hydrolase"/>
    <property type="match status" value="1"/>
</dbReference>
<evidence type="ECO:0000313" key="4">
    <source>
        <dbReference type="Proteomes" id="UP000317982"/>
    </source>
</evidence>
<dbReference type="PANTHER" id="PTHR43039">
    <property type="entry name" value="ESTERASE-RELATED"/>
    <property type="match status" value="1"/>
</dbReference>
<dbReference type="Proteomes" id="UP000317982">
    <property type="component" value="Unassembled WGS sequence"/>
</dbReference>
<name>A0A545AHZ2_9ACTN</name>